<dbReference type="InterPro" id="IPR046531">
    <property type="entry name" value="DUF6596"/>
</dbReference>
<gene>
    <name evidence="4" type="ORF">SAMN02745157_0501</name>
</gene>
<name>A0A1M4UP94_9HYPH</name>
<dbReference type="Gene3D" id="1.10.1740.10">
    <property type="match status" value="1"/>
</dbReference>
<evidence type="ECO:0000313" key="5">
    <source>
        <dbReference type="Proteomes" id="UP000184485"/>
    </source>
</evidence>
<dbReference type="EMBL" id="FQUP01000001">
    <property type="protein sequence ID" value="SHE58413.1"/>
    <property type="molecule type" value="Genomic_DNA"/>
</dbReference>
<dbReference type="InterPro" id="IPR014284">
    <property type="entry name" value="RNA_pol_sigma-70_dom"/>
</dbReference>
<keyword evidence="5" id="KW-1185">Reference proteome</keyword>
<dbReference type="InterPro" id="IPR013324">
    <property type="entry name" value="RNA_pol_sigma_r3/r4-like"/>
</dbReference>
<evidence type="ECO:0000259" key="2">
    <source>
        <dbReference type="Pfam" id="PF08281"/>
    </source>
</evidence>
<feature type="domain" description="DUF6596" evidence="3">
    <location>
        <begin position="183"/>
        <end position="283"/>
    </location>
</feature>
<dbReference type="InterPro" id="IPR013325">
    <property type="entry name" value="RNA_pol_sigma_r2"/>
</dbReference>
<feature type="domain" description="RNA polymerase sigma-70 region 2" evidence="1">
    <location>
        <begin position="12"/>
        <end position="77"/>
    </location>
</feature>
<evidence type="ECO:0000259" key="1">
    <source>
        <dbReference type="Pfam" id="PF04542"/>
    </source>
</evidence>
<dbReference type="AlphaFoldDB" id="A0A1M4UP94"/>
<dbReference type="SUPFAM" id="SSF48452">
    <property type="entry name" value="TPR-like"/>
    <property type="match status" value="1"/>
</dbReference>
<protein>
    <submittedName>
        <fullName evidence="4">RNA polymerase sigma-70 factor, ECF subfamily</fullName>
    </submittedName>
</protein>
<feature type="domain" description="RNA polymerase sigma factor 70 region 4 type 2" evidence="2">
    <location>
        <begin position="123"/>
        <end position="164"/>
    </location>
</feature>
<dbReference type="GO" id="GO:0006352">
    <property type="term" value="P:DNA-templated transcription initiation"/>
    <property type="evidence" value="ECO:0007669"/>
    <property type="project" value="InterPro"/>
</dbReference>
<dbReference type="STRING" id="1122133.SAMN02745157_0501"/>
<dbReference type="RefSeq" id="WP_073051190.1">
    <property type="nucleotide sequence ID" value="NZ_FQUP01000001.1"/>
</dbReference>
<dbReference type="Proteomes" id="UP000184485">
    <property type="component" value="Unassembled WGS sequence"/>
</dbReference>
<dbReference type="Pfam" id="PF04542">
    <property type="entry name" value="Sigma70_r2"/>
    <property type="match status" value="1"/>
</dbReference>
<dbReference type="GO" id="GO:0003677">
    <property type="term" value="F:DNA binding"/>
    <property type="evidence" value="ECO:0007669"/>
    <property type="project" value="InterPro"/>
</dbReference>
<evidence type="ECO:0000313" key="4">
    <source>
        <dbReference type="EMBL" id="SHE58413.1"/>
    </source>
</evidence>
<dbReference type="InterPro" id="IPR011990">
    <property type="entry name" value="TPR-like_helical_dom_sf"/>
</dbReference>
<dbReference type="SUPFAM" id="SSF88659">
    <property type="entry name" value="Sigma3 and sigma4 domains of RNA polymerase sigma factors"/>
    <property type="match status" value="1"/>
</dbReference>
<dbReference type="Pfam" id="PF08281">
    <property type="entry name" value="Sigma70_r4_2"/>
    <property type="match status" value="1"/>
</dbReference>
<organism evidence="4 5">
    <name type="scientific">Kaistia soli DSM 19436</name>
    <dbReference type="NCBI Taxonomy" id="1122133"/>
    <lineage>
        <taxon>Bacteria</taxon>
        <taxon>Pseudomonadati</taxon>
        <taxon>Pseudomonadota</taxon>
        <taxon>Alphaproteobacteria</taxon>
        <taxon>Hyphomicrobiales</taxon>
        <taxon>Kaistiaceae</taxon>
        <taxon>Kaistia</taxon>
    </lineage>
</organism>
<sequence>MTDIGWIETAVSAARPKAISALLRYFRDLDIAEEAFQEACLKALNLWPQNGPPRDPCAWLIFVGRNAAIDVVRRRSREAELPEESVLSDLGDAESSLADRLDDAHYRDDILRLLFICCHPDIATTQQIALALRIVSGLTVPQIARAFLVSESAMEQRITRAKSRVAKAGVPFETPGPVERAERLAAVATMIYLVFNEGYSAASGDLARARLCDEAIRLARLLLRLFPAEPEIMGLTAMMLLQHARLAARFDADGAVVLLDDQDRGLWNGAMIAEGLALIDKAMRHRRPGPYLIQAAIAALHARAARPEDTDWPQIDLLYATLEHIQPSPVVTLNRAVAVSKVAGPEAALTMIAPLAEPLGGYFHYFGLRGALLSQLGRVDEARDAYDRAIALARTAAEAAHIRMHLDRLDATPINMPASSG</sequence>
<evidence type="ECO:0000259" key="3">
    <source>
        <dbReference type="Pfam" id="PF20239"/>
    </source>
</evidence>
<dbReference type="SUPFAM" id="SSF88946">
    <property type="entry name" value="Sigma2 domain of RNA polymerase sigma factors"/>
    <property type="match status" value="1"/>
</dbReference>
<dbReference type="NCBIfam" id="TIGR02937">
    <property type="entry name" value="sigma70-ECF"/>
    <property type="match status" value="1"/>
</dbReference>
<dbReference type="PANTHER" id="PTHR47756">
    <property type="entry name" value="BLL6612 PROTEIN-RELATED"/>
    <property type="match status" value="1"/>
</dbReference>
<dbReference type="OrthoDB" id="9780299at2"/>
<dbReference type="Pfam" id="PF20239">
    <property type="entry name" value="DUF6596"/>
    <property type="match status" value="1"/>
</dbReference>
<dbReference type="PANTHER" id="PTHR47756:SF1">
    <property type="entry name" value="BLL0085 PROTEIN"/>
    <property type="match status" value="1"/>
</dbReference>
<dbReference type="GO" id="GO:0016987">
    <property type="term" value="F:sigma factor activity"/>
    <property type="evidence" value="ECO:0007669"/>
    <property type="project" value="InterPro"/>
</dbReference>
<accession>A0A1M4UP94</accession>
<proteinExistence type="predicted"/>
<dbReference type="InterPro" id="IPR007627">
    <property type="entry name" value="RNA_pol_sigma70_r2"/>
</dbReference>
<dbReference type="InterPro" id="IPR013249">
    <property type="entry name" value="RNA_pol_sigma70_r4_t2"/>
</dbReference>
<reference evidence="4 5" key="1">
    <citation type="submission" date="2016-11" db="EMBL/GenBank/DDBJ databases">
        <authorList>
            <person name="Jaros S."/>
            <person name="Januszkiewicz K."/>
            <person name="Wedrychowicz H."/>
        </authorList>
    </citation>
    <scope>NUCLEOTIDE SEQUENCE [LARGE SCALE GENOMIC DNA]</scope>
    <source>
        <strain evidence="4 5">DSM 19436</strain>
    </source>
</reference>